<dbReference type="EMBL" id="BAAALD010000033">
    <property type="protein sequence ID" value="GAA1089837.1"/>
    <property type="molecule type" value="Genomic_DNA"/>
</dbReference>
<evidence type="ECO:0000313" key="3">
    <source>
        <dbReference type="Proteomes" id="UP001499987"/>
    </source>
</evidence>
<sequence length="122" mass="13402">MMGGASDDWWVLLFYPVVFWVPFGPFVMAALGVWHAREPGLWPRLWSVLLPLEPVVTLGVVACRPGKEPGDYLLYFGGYVFGITVLPWLLGHGITRAVLAHRAHRAHRARRGGATGAGPENA</sequence>
<name>A0ABN1TKI7_9ACTN</name>
<gene>
    <name evidence="2" type="ORF">GCM10009663_37000</name>
</gene>
<keyword evidence="3" id="KW-1185">Reference proteome</keyword>
<comment type="caution">
    <text evidence="2">The sequence shown here is derived from an EMBL/GenBank/DDBJ whole genome shotgun (WGS) entry which is preliminary data.</text>
</comment>
<feature type="transmembrane region" description="Helical" evidence="1">
    <location>
        <begin position="12"/>
        <end position="33"/>
    </location>
</feature>
<accession>A0ABN1TKI7</accession>
<reference evidence="2 3" key="1">
    <citation type="journal article" date="2019" name="Int. J. Syst. Evol. Microbiol.">
        <title>The Global Catalogue of Microorganisms (GCM) 10K type strain sequencing project: providing services to taxonomists for standard genome sequencing and annotation.</title>
        <authorList>
            <consortium name="The Broad Institute Genomics Platform"/>
            <consortium name="The Broad Institute Genome Sequencing Center for Infectious Disease"/>
            <person name="Wu L."/>
            <person name="Ma J."/>
        </authorList>
    </citation>
    <scope>NUCLEOTIDE SEQUENCE [LARGE SCALE GENOMIC DNA]</scope>
    <source>
        <strain evidence="2 3">JCM 13002</strain>
    </source>
</reference>
<organism evidence="2 3">
    <name type="scientific">Kitasatospora arboriphila</name>
    <dbReference type="NCBI Taxonomy" id="258052"/>
    <lineage>
        <taxon>Bacteria</taxon>
        <taxon>Bacillati</taxon>
        <taxon>Actinomycetota</taxon>
        <taxon>Actinomycetes</taxon>
        <taxon>Kitasatosporales</taxon>
        <taxon>Streptomycetaceae</taxon>
        <taxon>Kitasatospora</taxon>
    </lineage>
</organism>
<keyword evidence="1" id="KW-1133">Transmembrane helix</keyword>
<feature type="transmembrane region" description="Helical" evidence="1">
    <location>
        <begin position="45"/>
        <end position="62"/>
    </location>
</feature>
<proteinExistence type="predicted"/>
<feature type="transmembrane region" description="Helical" evidence="1">
    <location>
        <begin position="74"/>
        <end position="99"/>
    </location>
</feature>
<keyword evidence="1" id="KW-0812">Transmembrane</keyword>
<dbReference type="Proteomes" id="UP001499987">
    <property type="component" value="Unassembled WGS sequence"/>
</dbReference>
<protein>
    <submittedName>
        <fullName evidence="2">Uncharacterized protein</fullName>
    </submittedName>
</protein>
<evidence type="ECO:0000313" key="2">
    <source>
        <dbReference type="EMBL" id="GAA1089837.1"/>
    </source>
</evidence>
<evidence type="ECO:0000256" key="1">
    <source>
        <dbReference type="SAM" id="Phobius"/>
    </source>
</evidence>
<keyword evidence="1" id="KW-0472">Membrane</keyword>